<organism evidence="1 2">
    <name type="scientific">Parathielavia appendiculata</name>
    <dbReference type="NCBI Taxonomy" id="2587402"/>
    <lineage>
        <taxon>Eukaryota</taxon>
        <taxon>Fungi</taxon>
        <taxon>Dikarya</taxon>
        <taxon>Ascomycota</taxon>
        <taxon>Pezizomycotina</taxon>
        <taxon>Sordariomycetes</taxon>
        <taxon>Sordariomycetidae</taxon>
        <taxon>Sordariales</taxon>
        <taxon>Chaetomiaceae</taxon>
        <taxon>Parathielavia</taxon>
    </lineage>
</organism>
<keyword evidence="2" id="KW-1185">Reference proteome</keyword>
<accession>A0AAN6TQ75</accession>
<dbReference type="GeneID" id="87823972"/>
<protein>
    <submittedName>
        <fullName evidence="1">Uncharacterized protein</fullName>
    </submittedName>
</protein>
<reference evidence="1" key="2">
    <citation type="submission" date="2023-05" db="EMBL/GenBank/DDBJ databases">
        <authorList>
            <consortium name="Lawrence Berkeley National Laboratory"/>
            <person name="Steindorff A."/>
            <person name="Hensen N."/>
            <person name="Bonometti L."/>
            <person name="Westerberg I."/>
            <person name="Brannstrom I.O."/>
            <person name="Guillou S."/>
            <person name="Cros-Aarteil S."/>
            <person name="Calhoun S."/>
            <person name="Haridas S."/>
            <person name="Kuo A."/>
            <person name="Mondo S."/>
            <person name="Pangilinan J."/>
            <person name="Riley R."/>
            <person name="Labutti K."/>
            <person name="Andreopoulos B."/>
            <person name="Lipzen A."/>
            <person name="Chen C."/>
            <person name="Yanf M."/>
            <person name="Daum C."/>
            <person name="Ng V."/>
            <person name="Clum A."/>
            <person name="Ohm R."/>
            <person name="Martin F."/>
            <person name="Silar P."/>
            <person name="Natvig D."/>
            <person name="Lalanne C."/>
            <person name="Gautier V."/>
            <person name="Ament-Velasquez S.L."/>
            <person name="Kruys A."/>
            <person name="Hutchinson M.I."/>
            <person name="Powell A.J."/>
            <person name="Barry K."/>
            <person name="Miller A.N."/>
            <person name="Grigoriev I.V."/>
            <person name="Debuchy R."/>
            <person name="Gladieux P."/>
            <person name="Thoren M.H."/>
            <person name="Johannesson H."/>
        </authorList>
    </citation>
    <scope>NUCLEOTIDE SEQUENCE</scope>
    <source>
        <strain evidence="1">CBS 731.68</strain>
    </source>
</reference>
<comment type="caution">
    <text evidence="1">The sequence shown here is derived from an EMBL/GenBank/DDBJ whole genome shotgun (WGS) entry which is preliminary data.</text>
</comment>
<dbReference type="AlphaFoldDB" id="A0AAN6TQ75"/>
<dbReference type="RefSeq" id="XP_062642059.1">
    <property type="nucleotide sequence ID" value="XM_062787202.1"/>
</dbReference>
<evidence type="ECO:0000313" key="2">
    <source>
        <dbReference type="Proteomes" id="UP001302602"/>
    </source>
</evidence>
<reference evidence="1" key="1">
    <citation type="journal article" date="2023" name="Mol. Phylogenet. Evol.">
        <title>Genome-scale phylogeny and comparative genomics of the fungal order Sordariales.</title>
        <authorList>
            <person name="Hensen N."/>
            <person name="Bonometti L."/>
            <person name="Westerberg I."/>
            <person name="Brannstrom I.O."/>
            <person name="Guillou S."/>
            <person name="Cros-Aarteil S."/>
            <person name="Calhoun S."/>
            <person name="Haridas S."/>
            <person name="Kuo A."/>
            <person name="Mondo S."/>
            <person name="Pangilinan J."/>
            <person name="Riley R."/>
            <person name="LaButti K."/>
            <person name="Andreopoulos B."/>
            <person name="Lipzen A."/>
            <person name="Chen C."/>
            <person name="Yan M."/>
            <person name="Daum C."/>
            <person name="Ng V."/>
            <person name="Clum A."/>
            <person name="Steindorff A."/>
            <person name="Ohm R.A."/>
            <person name="Martin F."/>
            <person name="Silar P."/>
            <person name="Natvig D.O."/>
            <person name="Lalanne C."/>
            <person name="Gautier V."/>
            <person name="Ament-Velasquez S.L."/>
            <person name="Kruys A."/>
            <person name="Hutchinson M.I."/>
            <person name="Powell A.J."/>
            <person name="Barry K."/>
            <person name="Miller A.N."/>
            <person name="Grigoriev I.V."/>
            <person name="Debuchy R."/>
            <person name="Gladieux P."/>
            <person name="Hiltunen Thoren M."/>
            <person name="Johannesson H."/>
        </authorList>
    </citation>
    <scope>NUCLEOTIDE SEQUENCE</scope>
    <source>
        <strain evidence="1">CBS 731.68</strain>
    </source>
</reference>
<name>A0AAN6TQ75_9PEZI</name>
<proteinExistence type="predicted"/>
<gene>
    <name evidence="1" type="ORF">N657DRAFT_403910</name>
</gene>
<dbReference type="EMBL" id="MU853274">
    <property type="protein sequence ID" value="KAK4118286.1"/>
    <property type="molecule type" value="Genomic_DNA"/>
</dbReference>
<sequence>MEPVLPRLLGPRWGIMRRYRYGGNSTGCRENRSKIDHSRSAVVYARDCAVSKSARIGRELEAGVAARKCATGPKVPSRCFTSQDTSATLWRRVQTQGMRQLEERRGVASSLTAGSRRLGAKEPANHSWAVDLGFANVWCRCTLLYAVCVLDQGEISVRMACRLFVGSSGLLLARPCGRSADPAGQPVCLDPEEAGCLAWCSPCDVFPD</sequence>
<evidence type="ECO:0000313" key="1">
    <source>
        <dbReference type="EMBL" id="KAK4118286.1"/>
    </source>
</evidence>
<dbReference type="Proteomes" id="UP001302602">
    <property type="component" value="Unassembled WGS sequence"/>
</dbReference>